<proteinExistence type="predicted"/>
<dbReference type="Gene3D" id="3.40.50.150">
    <property type="entry name" value="Vaccinia Virus protein VP39"/>
    <property type="match status" value="1"/>
</dbReference>
<dbReference type="RefSeq" id="WP_307254003.1">
    <property type="nucleotide sequence ID" value="NZ_JAUSUV010000011.1"/>
</dbReference>
<evidence type="ECO:0000313" key="2">
    <source>
        <dbReference type="EMBL" id="MDQ0418353.1"/>
    </source>
</evidence>
<dbReference type="GO" id="GO:0008168">
    <property type="term" value="F:methyltransferase activity"/>
    <property type="evidence" value="ECO:0007669"/>
    <property type="project" value="UniProtKB-KW"/>
</dbReference>
<dbReference type="Pfam" id="PF05050">
    <property type="entry name" value="Methyltransf_21"/>
    <property type="match status" value="1"/>
</dbReference>
<dbReference type="AlphaFoldDB" id="A0AAJ1TGB1"/>
<dbReference type="InterPro" id="IPR052514">
    <property type="entry name" value="SAM-dependent_MTase"/>
</dbReference>
<name>A0AAJ1TGB1_9BACL</name>
<protein>
    <submittedName>
        <fullName evidence="2">FkbM family methyltransferase</fullName>
    </submittedName>
</protein>
<gene>
    <name evidence="2" type="ORF">J2Z48_002545</name>
</gene>
<feature type="domain" description="Methyltransferase FkbM" evidence="1">
    <location>
        <begin position="273"/>
        <end position="432"/>
    </location>
</feature>
<dbReference type="Proteomes" id="UP001238450">
    <property type="component" value="Unassembled WGS sequence"/>
</dbReference>
<keyword evidence="2" id="KW-0808">Transferase</keyword>
<keyword evidence="3" id="KW-1185">Reference proteome</keyword>
<dbReference type="PANTHER" id="PTHR34203:SF15">
    <property type="entry name" value="SLL1173 PROTEIN"/>
    <property type="match status" value="1"/>
</dbReference>
<dbReference type="EMBL" id="JAUSUV010000011">
    <property type="protein sequence ID" value="MDQ0418353.1"/>
    <property type="molecule type" value="Genomic_DNA"/>
</dbReference>
<comment type="caution">
    <text evidence="2">The sequence shown here is derived from an EMBL/GenBank/DDBJ whole genome shotgun (WGS) entry which is preliminary data.</text>
</comment>
<evidence type="ECO:0000313" key="3">
    <source>
        <dbReference type="Proteomes" id="UP001238450"/>
    </source>
</evidence>
<dbReference type="GO" id="GO:0032259">
    <property type="term" value="P:methylation"/>
    <property type="evidence" value="ECO:0007669"/>
    <property type="project" value="UniProtKB-KW"/>
</dbReference>
<dbReference type="InterPro" id="IPR006342">
    <property type="entry name" value="FkbM_mtfrase"/>
</dbReference>
<dbReference type="InterPro" id="IPR029063">
    <property type="entry name" value="SAM-dependent_MTases_sf"/>
</dbReference>
<dbReference type="SUPFAM" id="SSF53335">
    <property type="entry name" value="S-adenosyl-L-methionine-dependent methyltransferases"/>
    <property type="match status" value="1"/>
</dbReference>
<evidence type="ECO:0000259" key="1">
    <source>
        <dbReference type="Pfam" id="PF05050"/>
    </source>
</evidence>
<reference evidence="2 3" key="1">
    <citation type="submission" date="2023-07" db="EMBL/GenBank/DDBJ databases">
        <title>Genomic Encyclopedia of Type Strains, Phase IV (KMG-IV): sequencing the most valuable type-strain genomes for metagenomic binning, comparative biology and taxonomic classification.</title>
        <authorList>
            <person name="Goeker M."/>
        </authorList>
    </citation>
    <scope>NUCLEOTIDE SEQUENCE [LARGE SCALE GENOMIC DNA]</scope>
    <source>
        <strain evidence="2 3">DSM 46876</strain>
    </source>
</reference>
<sequence>MFHPTQALHELQIRKANLTQHKNVEHTIHGLKIGLISNLNDYHTLEQLGSLTFSMGYLEDAKFYYSKALAIAQPTQVTELYHELFLIETAMQLKYDDFVVDRPTHFLDHFIRYLYECSTQNHVFNLDIDWISYLGVAITDRAFIDTNTEMRQFFDHVDGLLYLYDRLSNDDSRNVLINVIALRIWGGKRVKSVLNDSAYWRRRSLILGLSQPNDVIYNNHWALPLYDLSKMGYPISLYSMNVVISNTFMEKQYEYVGSNHRIKAQAGDVVIDAGGCWGDTALYFAHEVGEDGQVYSFEFIPSNINTMKKNLDLNPHLRDRVTIIEQPVWNTSDQLCYYLDNGPASTVSNTKIEGGTGETVTLSIDDLVIRNDIKKVDFIKMDVECAEMKALQGAVKAITKFKPTLAIAVYHHMADFGDICRFISELNLGYQFFLGHYTITREETVLFAVTE</sequence>
<dbReference type="NCBIfam" id="TIGR01444">
    <property type="entry name" value="fkbM_fam"/>
    <property type="match status" value="1"/>
</dbReference>
<accession>A0AAJ1TGB1</accession>
<keyword evidence="2" id="KW-0489">Methyltransferase</keyword>
<organism evidence="2 3">
    <name type="scientific">Croceifilum oryzae</name>
    <dbReference type="NCBI Taxonomy" id="1553429"/>
    <lineage>
        <taxon>Bacteria</taxon>
        <taxon>Bacillati</taxon>
        <taxon>Bacillota</taxon>
        <taxon>Bacilli</taxon>
        <taxon>Bacillales</taxon>
        <taxon>Thermoactinomycetaceae</taxon>
        <taxon>Croceifilum</taxon>
    </lineage>
</organism>
<dbReference type="PANTHER" id="PTHR34203">
    <property type="entry name" value="METHYLTRANSFERASE, FKBM FAMILY PROTEIN"/>
    <property type="match status" value="1"/>
</dbReference>